<organism evidence="2 3">
    <name type="scientific">Taibaiella chishuiensis</name>
    <dbReference type="NCBI Taxonomy" id="1434707"/>
    <lineage>
        <taxon>Bacteria</taxon>
        <taxon>Pseudomonadati</taxon>
        <taxon>Bacteroidota</taxon>
        <taxon>Chitinophagia</taxon>
        <taxon>Chitinophagales</taxon>
        <taxon>Chitinophagaceae</taxon>
        <taxon>Taibaiella</taxon>
    </lineage>
</organism>
<evidence type="ECO:0000313" key="2">
    <source>
        <dbReference type="EMBL" id="PSK90405.1"/>
    </source>
</evidence>
<dbReference type="Proteomes" id="UP000240572">
    <property type="component" value="Unassembled WGS sequence"/>
</dbReference>
<evidence type="ECO:0000313" key="3">
    <source>
        <dbReference type="Proteomes" id="UP000240572"/>
    </source>
</evidence>
<dbReference type="EMBL" id="PYGD01000008">
    <property type="protein sequence ID" value="PSK90405.1"/>
    <property type="molecule type" value="Genomic_DNA"/>
</dbReference>
<dbReference type="OrthoDB" id="664873at2"/>
<comment type="caution">
    <text evidence="2">The sequence shown here is derived from an EMBL/GenBank/DDBJ whole genome shotgun (WGS) entry which is preliminary data.</text>
</comment>
<keyword evidence="1" id="KW-0812">Transmembrane</keyword>
<dbReference type="RefSeq" id="WP_106524281.1">
    <property type="nucleotide sequence ID" value="NZ_PYGD01000008.1"/>
</dbReference>
<feature type="transmembrane region" description="Helical" evidence="1">
    <location>
        <begin position="206"/>
        <end position="226"/>
    </location>
</feature>
<feature type="transmembrane region" description="Helical" evidence="1">
    <location>
        <begin position="232"/>
        <end position="255"/>
    </location>
</feature>
<gene>
    <name evidence="2" type="ORF">B0I18_108135</name>
</gene>
<protein>
    <submittedName>
        <fullName evidence="2">Uncharacterized protein</fullName>
    </submittedName>
</protein>
<keyword evidence="1" id="KW-0472">Membrane</keyword>
<reference evidence="2 3" key="1">
    <citation type="submission" date="2018-03" db="EMBL/GenBank/DDBJ databases">
        <title>Genomic Encyclopedia of Type Strains, Phase III (KMG-III): the genomes of soil and plant-associated and newly described type strains.</title>
        <authorList>
            <person name="Whitman W."/>
        </authorList>
    </citation>
    <scope>NUCLEOTIDE SEQUENCE [LARGE SCALE GENOMIC DNA]</scope>
    <source>
        <strain evidence="2 3">CGMCC 1.12700</strain>
    </source>
</reference>
<accession>A0A2P8CZL2</accession>
<evidence type="ECO:0000256" key="1">
    <source>
        <dbReference type="SAM" id="Phobius"/>
    </source>
</evidence>
<sequence length="265" mass="29962">MGQRSFLYLNNTQREVFLFESNNSLPFFWLLLTDPATLEYRIQGWQAFQQFAQDHDEAETDAYLQQHTNSMVLSPAMFTQNAARGRAFLHRHFPHALPLFDAFADSITTRLATGDHIEIDITQFSAFYDTTDAFYEALRAEVAAIAADKPVALQFMMPDDLVGGGSGFEGSDNKAFAALPGYRDALQRRTAPVQAPVYKSHKKSRIVYIILLLLCPFFSFLVYKMYLKEGLSVQVILTALLNIGFYLFSAWSLIADIKAASRARK</sequence>
<keyword evidence="1" id="KW-1133">Transmembrane helix</keyword>
<proteinExistence type="predicted"/>
<keyword evidence="3" id="KW-1185">Reference proteome</keyword>
<dbReference type="AlphaFoldDB" id="A0A2P8CZL2"/>
<name>A0A2P8CZL2_9BACT</name>